<evidence type="ECO:0000313" key="3">
    <source>
        <dbReference type="EMBL" id="XCC95931.1"/>
    </source>
</evidence>
<sequence length="126" mass="14062">MGRLSGRGVGGRLGRQPSRLAVPANEAERAKQRADIMPGRALYNTARWKRLRLEVLKRDGFICQQTGVRLTGKSPAPNSPVVDHKTPHRGDPALFFDPENLQAVSKAWHDGEKQRQEKAEWLASGR</sequence>
<dbReference type="EMBL" id="CP123385">
    <property type="protein sequence ID" value="XCC95931.1"/>
    <property type="molecule type" value="Genomic_DNA"/>
</dbReference>
<evidence type="ECO:0000259" key="2">
    <source>
        <dbReference type="SMART" id="SM00507"/>
    </source>
</evidence>
<dbReference type="GO" id="GO:0004519">
    <property type="term" value="F:endonuclease activity"/>
    <property type="evidence" value="ECO:0007669"/>
    <property type="project" value="UniProtKB-KW"/>
</dbReference>
<feature type="region of interest" description="Disordered" evidence="1">
    <location>
        <begin position="69"/>
        <end position="92"/>
    </location>
</feature>
<dbReference type="AlphaFoldDB" id="A0AAU8AMZ0"/>
<feature type="compositionally biased region" description="Basic and acidic residues" evidence="1">
    <location>
        <begin position="82"/>
        <end position="91"/>
    </location>
</feature>
<evidence type="ECO:0000256" key="1">
    <source>
        <dbReference type="SAM" id="MobiDB-lite"/>
    </source>
</evidence>
<keyword evidence="3" id="KW-0255">Endonuclease</keyword>
<keyword evidence="3" id="KW-0540">Nuclease</keyword>
<dbReference type="RefSeq" id="WP_353474798.1">
    <property type="nucleotide sequence ID" value="NZ_CP123385.1"/>
</dbReference>
<reference evidence="3" key="1">
    <citation type="submission" date="2023-02" db="EMBL/GenBank/DDBJ databases">
        <title>Description and genomic characterization of Salipiger bruguierae sp. nov., isolated from the sediment of mangrove plant Bruguiera sexangula.</title>
        <authorList>
            <person name="Long M."/>
        </authorList>
    </citation>
    <scope>NUCLEOTIDE SEQUENCE</scope>
    <source>
        <strain evidence="3">H15</strain>
    </source>
</reference>
<protein>
    <submittedName>
        <fullName evidence="3">HNH endonuclease</fullName>
    </submittedName>
</protein>
<proteinExistence type="predicted"/>
<dbReference type="InterPro" id="IPR003615">
    <property type="entry name" value="HNH_nuc"/>
</dbReference>
<accession>A0AAU8AMZ0</accession>
<keyword evidence="3" id="KW-0378">Hydrolase</keyword>
<feature type="region of interest" description="Disordered" evidence="1">
    <location>
        <begin position="1"/>
        <end position="32"/>
    </location>
</feature>
<feature type="domain" description="HNH nuclease" evidence="2">
    <location>
        <begin position="50"/>
        <end position="110"/>
    </location>
</feature>
<feature type="compositionally biased region" description="Gly residues" evidence="1">
    <location>
        <begin position="1"/>
        <end position="13"/>
    </location>
</feature>
<dbReference type="SMART" id="SM00507">
    <property type="entry name" value="HNHc"/>
    <property type="match status" value="1"/>
</dbReference>
<name>A0AAU8AMZ0_9RHOB</name>
<gene>
    <name evidence="3" type="ORF">PVT71_14610</name>
</gene>
<organism evidence="3">
    <name type="scientific">Alloyangia sp. H15</name>
    <dbReference type="NCBI Taxonomy" id="3029062"/>
    <lineage>
        <taxon>Bacteria</taxon>
        <taxon>Pseudomonadati</taxon>
        <taxon>Pseudomonadota</taxon>
        <taxon>Alphaproteobacteria</taxon>
        <taxon>Rhodobacterales</taxon>
        <taxon>Roseobacteraceae</taxon>
        <taxon>Alloyangia</taxon>
    </lineage>
</organism>